<evidence type="ECO:0000256" key="1">
    <source>
        <dbReference type="SAM" id="Phobius"/>
    </source>
</evidence>
<organism evidence="2">
    <name type="scientific">marine sediment metagenome</name>
    <dbReference type="NCBI Taxonomy" id="412755"/>
    <lineage>
        <taxon>unclassified sequences</taxon>
        <taxon>metagenomes</taxon>
        <taxon>ecological metagenomes</taxon>
    </lineage>
</organism>
<protein>
    <submittedName>
        <fullName evidence="2">Uncharacterized protein</fullName>
    </submittedName>
</protein>
<feature type="transmembrane region" description="Helical" evidence="1">
    <location>
        <begin position="834"/>
        <end position="852"/>
    </location>
</feature>
<sequence>MNKKFLPLLLLVAIAATVVVSGALYTMLFTVSNSGGATTDEIVFFPISGQSLSSGGFIQSDTLDAVIANGDQSVPSQLPSLQLAMENAVADDGGATTDELTEANNATVDDMTLLPATPVVDDAYLFGGDWPFRILTLTTSTAGVGVWTITWEYWNGSAYVALTNVDDRTSGFTVSGIRTVSFNLPTDWVENLVQGRTAYHIQGRVSDFTSIVTQPLGQQAFWETGSWIIHVASIGQNEQVQYEGAFGGPDIVSGHQFFPGEDGYTAVDDATLELGSTYLLRIVAFIHADGADPSREIVNKTGAIRIHNPSSGTIRVTLNGSTDIDVTSVTDGEYTIDVFDDGVNTTLSIFGVGSASDSSVTIADNGAEWEFGTEGAVSYFDSISIGFPVQDVDDTTAEWDAGTLVDTDGVADAGNGHLELLSEGEWDGSGFETPIGWSEIERSSQDVGWEDDCTVTGSNTCFEGNFFRGETPPIQTTFSSLYQQFTASSGEAWSIQGQCQTDILVPGSPGPNFELGVEFLDSGLSSLADNRSPETCGINVWNSMTLQNQIAPATTAFVRLSLWMTSQAISSRDRDVWWDAIVGCQCTSTPSWPAASGNSIVNPSFESTHTSTGTRVSPAFNVTSVTDVIQTSILWNETTAAGETVSVEFSTNAGVDYTAVTNGGSIPDVNTGDDLSGASDYHSRVTFTGSGAGTPEIDNLNVTVLGAGGDGGRWAPQEFIGLTLSDLSGNDNTLTASYPVRQISSIAPVVGALTSTGNVEVTEIGIGVPEVVGEATGGETLIIITETGANLPLGDLWIALADFSDIPVQVFWMTAILFFAVLTGMALVSATGSLAAGAFGMGFALLVATGIGTGLIPQWILIFYIIAAIGALVWSRTQSPAG</sequence>
<keyword evidence="1" id="KW-1133">Transmembrane helix</keyword>
<dbReference type="EMBL" id="LAZR01005157">
    <property type="protein sequence ID" value="KKN02368.1"/>
    <property type="molecule type" value="Genomic_DNA"/>
</dbReference>
<feature type="transmembrane region" description="Helical" evidence="1">
    <location>
        <begin position="858"/>
        <end position="875"/>
    </location>
</feature>
<name>A0A0F9QAJ7_9ZZZZ</name>
<dbReference type="AlphaFoldDB" id="A0A0F9QAJ7"/>
<feature type="transmembrane region" description="Helical" evidence="1">
    <location>
        <begin position="810"/>
        <end position="827"/>
    </location>
</feature>
<evidence type="ECO:0000313" key="2">
    <source>
        <dbReference type="EMBL" id="KKN02368.1"/>
    </source>
</evidence>
<gene>
    <name evidence="2" type="ORF">LCGC14_1118420</name>
</gene>
<keyword evidence="1" id="KW-0812">Transmembrane</keyword>
<accession>A0A0F9QAJ7</accession>
<reference evidence="2" key="1">
    <citation type="journal article" date="2015" name="Nature">
        <title>Complex archaea that bridge the gap between prokaryotes and eukaryotes.</title>
        <authorList>
            <person name="Spang A."/>
            <person name="Saw J.H."/>
            <person name="Jorgensen S.L."/>
            <person name="Zaremba-Niedzwiedzka K."/>
            <person name="Martijn J."/>
            <person name="Lind A.E."/>
            <person name="van Eijk R."/>
            <person name="Schleper C."/>
            <person name="Guy L."/>
            <person name="Ettema T.J."/>
        </authorList>
    </citation>
    <scope>NUCLEOTIDE SEQUENCE</scope>
</reference>
<keyword evidence="1" id="KW-0472">Membrane</keyword>
<comment type="caution">
    <text evidence="2">The sequence shown here is derived from an EMBL/GenBank/DDBJ whole genome shotgun (WGS) entry which is preliminary data.</text>
</comment>
<proteinExistence type="predicted"/>